<reference evidence="3" key="1">
    <citation type="submission" date="2020-09" db="EMBL/GenBank/DDBJ databases">
        <title>Desulfogranum mesoprofundum gen. nov., sp. nov., a novel mesophilic, sulfate-reducing chemolithoautotroph isolated from a deep-sea hydrothermal vent chimney in the Suiyo Seamount.</title>
        <authorList>
            <person name="Hashimoto Y."/>
            <person name="Nakagawa S."/>
        </authorList>
    </citation>
    <scope>NUCLEOTIDE SEQUENCE</scope>
    <source>
        <strain evidence="3">KT2</strain>
    </source>
</reference>
<evidence type="ECO:0000313" key="4">
    <source>
        <dbReference type="Proteomes" id="UP000826725"/>
    </source>
</evidence>
<evidence type="ECO:0000256" key="1">
    <source>
        <dbReference type="SAM" id="Coils"/>
    </source>
</evidence>
<gene>
    <name evidence="3" type="ORF">DGMP_24600</name>
</gene>
<accession>A0A8D5FHL6</accession>
<keyword evidence="4" id="KW-1185">Reference proteome</keyword>
<feature type="transmembrane region" description="Helical" evidence="2">
    <location>
        <begin position="12"/>
        <end position="33"/>
    </location>
</feature>
<dbReference type="Proteomes" id="UP000826725">
    <property type="component" value="Chromosome"/>
</dbReference>
<evidence type="ECO:0000256" key="2">
    <source>
        <dbReference type="SAM" id="Phobius"/>
    </source>
</evidence>
<feature type="coiled-coil region" evidence="1">
    <location>
        <begin position="51"/>
        <end position="78"/>
    </location>
</feature>
<proteinExistence type="predicted"/>
<keyword evidence="2" id="KW-0812">Transmembrane</keyword>
<name>A0A8D5FHL6_9BACT</name>
<evidence type="ECO:0000313" key="3">
    <source>
        <dbReference type="EMBL" id="BCL61767.1"/>
    </source>
</evidence>
<organism evidence="3 4">
    <name type="scientific">Desulfomarina profundi</name>
    <dbReference type="NCBI Taxonomy" id="2772557"/>
    <lineage>
        <taxon>Bacteria</taxon>
        <taxon>Pseudomonadati</taxon>
        <taxon>Thermodesulfobacteriota</taxon>
        <taxon>Desulfobulbia</taxon>
        <taxon>Desulfobulbales</taxon>
        <taxon>Desulfobulbaceae</taxon>
        <taxon>Desulfomarina</taxon>
    </lineage>
</organism>
<dbReference type="KEGG" id="dbk:DGMP_24600"/>
<keyword evidence="2" id="KW-1133">Transmembrane helix</keyword>
<keyword evidence="2" id="KW-0472">Membrane</keyword>
<sequence>MWWNNGGWGPMYGMWFMPVFGLLCMLILFYVVLRIVNRERELFNRIDPHINQKQDELLKEIKALRNEVEELHKKQKKDH</sequence>
<protein>
    <submittedName>
        <fullName evidence="3">Uncharacterized protein</fullName>
    </submittedName>
</protein>
<dbReference type="AlphaFoldDB" id="A0A8D5FHL6"/>
<keyword evidence="1" id="KW-0175">Coiled coil</keyword>
<dbReference type="RefSeq" id="WP_228854191.1">
    <property type="nucleotide sequence ID" value="NZ_AP024086.1"/>
</dbReference>
<dbReference type="EMBL" id="AP024086">
    <property type="protein sequence ID" value="BCL61767.1"/>
    <property type="molecule type" value="Genomic_DNA"/>
</dbReference>